<proteinExistence type="predicted"/>
<dbReference type="PANTHER" id="PTHR45749:SF33">
    <property type="entry name" value="ZINC FINGER MYM-TYPE PROTEIN 1"/>
    <property type="match status" value="1"/>
</dbReference>
<protein>
    <recommendedName>
        <fullName evidence="3">DUF4371 domain-containing protein</fullName>
    </recommendedName>
</protein>
<dbReference type="PANTHER" id="PTHR45749">
    <property type="match status" value="1"/>
</dbReference>
<evidence type="ECO:0000313" key="2">
    <source>
        <dbReference type="Proteomes" id="UP001159363"/>
    </source>
</evidence>
<organism evidence="1 2">
    <name type="scientific">Dryococelus australis</name>
    <dbReference type="NCBI Taxonomy" id="614101"/>
    <lineage>
        <taxon>Eukaryota</taxon>
        <taxon>Metazoa</taxon>
        <taxon>Ecdysozoa</taxon>
        <taxon>Arthropoda</taxon>
        <taxon>Hexapoda</taxon>
        <taxon>Insecta</taxon>
        <taxon>Pterygota</taxon>
        <taxon>Neoptera</taxon>
        <taxon>Polyneoptera</taxon>
        <taxon>Phasmatodea</taxon>
        <taxon>Verophasmatodea</taxon>
        <taxon>Anareolatae</taxon>
        <taxon>Phasmatidae</taxon>
        <taxon>Eurycanthinae</taxon>
        <taxon>Dryococelus</taxon>
    </lineage>
</organism>
<dbReference type="EMBL" id="JARBHB010000002">
    <property type="protein sequence ID" value="KAJ8893955.1"/>
    <property type="molecule type" value="Genomic_DNA"/>
</dbReference>
<name>A0ABQ9IBA4_9NEOP</name>
<keyword evidence="2" id="KW-1185">Reference proteome</keyword>
<comment type="caution">
    <text evidence="1">The sequence shown here is derived from an EMBL/GenBank/DDBJ whole genome shotgun (WGS) entry which is preliminary data.</text>
</comment>
<gene>
    <name evidence="1" type="ORF">PR048_006556</name>
</gene>
<dbReference type="Proteomes" id="UP001159363">
    <property type="component" value="Chromosome 2"/>
</dbReference>
<evidence type="ECO:0000313" key="1">
    <source>
        <dbReference type="EMBL" id="KAJ8893955.1"/>
    </source>
</evidence>
<sequence length="213" mass="24554">MELIGKYDDVTREHLAKYSQNEFISLCGEKLLKIILNQREEAIFYGLIVDATPDVSHQEQNVVILRYIFLNKETNLFEICERFIEFKNFSRKTGEAITDEILPTLETLQVPLADCRAQGYDNGSNMRGHISGVQSRTLEKNEFAIFSPCGAYALNRVGVNAAKLNHDVMTFFGNIESFYSLFSIFPGRWELLKQHIPLSLQKLSETYWSERLQ</sequence>
<evidence type="ECO:0008006" key="3">
    <source>
        <dbReference type="Google" id="ProtNLM"/>
    </source>
</evidence>
<reference evidence="1 2" key="1">
    <citation type="submission" date="2023-02" db="EMBL/GenBank/DDBJ databases">
        <title>LHISI_Scaffold_Assembly.</title>
        <authorList>
            <person name="Stuart O.P."/>
            <person name="Cleave R."/>
            <person name="Magrath M.J.L."/>
            <person name="Mikheyev A.S."/>
        </authorList>
    </citation>
    <scope>NUCLEOTIDE SEQUENCE [LARGE SCALE GENOMIC DNA]</scope>
    <source>
        <strain evidence="1">Daus_M_001</strain>
        <tissue evidence="1">Leg muscle</tissue>
    </source>
</reference>
<accession>A0ABQ9IBA4</accession>